<sequence length="213" mass="23705">MKKLITLVSLMLCSGCHSYGKENPQSLWWSIAFKGPPYMLGEVELRVVEDINGKHFPRSGGGAVGTDAPEDGTESARGWPRILGGSIEPVTGAALPKRIFVRWQSVVEAQTYRAWVDIPEEGREVMRVSTDQRCPKTQRYRYHASLIMGLAPGGIVQVWASDSCYDAIKIARAQAEIEPLGPSQGKNDGRYAYKIGEKTQRYIEHYGIPYGSW</sequence>
<proteinExistence type="predicted"/>
<accession>A0ABT0F6U4</accession>
<evidence type="ECO:0000313" key="1">
    <source>
        <dbReference type="EMBL" id="MCK1793744.1"/>
    </source>
</evidence>
<dbReference type="RefSeq" id="WP_247293936.1">
    <property type="nucleotide sequence ID" value="NZ_JAKNRW010000041.1"/>
</dbReference>
<evidence type="ECO:0000313" key="2">
    <source>
        <dbReference type="Proteomes" id="UP001299876"/>
    </source>
</evidence>
<comment type="caution">
    <text evidence="1">The sequence shown here is derived from an EMBL/GenBank/DDBJ whole genome shotgun (WGS) entry which is preliminary data.</text>
</comment>
<name>A0ABT0F6U4_9PSED</name>
<reference evidence="1 2" key="1">
    <citation type="submission" date="2022-02" db="EMBL/GenBank/DDBJ databases">
        <title>Comparative genomics of the first Antarctic Pseudomonas spp. capable of biotransforming 2,4,6-Trinitrotoluene.</title>
        <authorList>
            <person name="Cabrera M.A."/>
            <person name="Marquez S.L."/>
            <person name="Perez-Donoso J.M."/>
        </authorList>
    </citation>
    <scope>NUCLEOTIDE SEQUENCE [LARGE SCALE GENOMIC DNA]</scope>
    <source>
        <strain evidence="1 2">TNT19</strain>
    </source>
</reference>
<gene>
    <name evidence="1" type="ORF">L9059_26915</name>
</gene>
<keyword evidence="2" id="KW-1185">Reference proteome</keyword>
<dbReference type="Pfam" id="PF11153">
    <property type="entry name" value="DUF2931"/>
    <property type="match status" value="1"/>
</dbReference>
<dbReference type="EMBL" id="JAKNRW010000041">
    <property type="protein sequence ID" value="MCK1793744.1"/>
    <property type="molecule type" value="Genomic_DNA"/>
</dbReference>
<dbReference type="Proteomes" id="UP001299876">
    <property type="component" value="Unassembled WGS sequence"/>
</dbReference>
<organism evidence="1 2">
    <name type="scientific">Pseudomonas violetae</name>
    <dbReference type="NCBI Taxonomy" id="2915813"/>
    <lineage>
        <taxon>Bacteria</taxon>
        <taxon>Pseudomonadati</taxon>
        <taxon>Pseudomonadota</taxon>
        <taxon>Gammaproteobacteria</taxon>
        <taxon>Pseudomonadales</taxon>
        <taxon>Pseudomonadaceae</taxon>
        <taxon>Pseudomonas</taxon>
    </lineage>
</organism>
<protein>
    <submittedName>
        <fullName evidence="1">DUF2931 family protein</fullName>
    </submittedName>
</protein>
<dbReference type="InterPro" id="IPR021326">
    <property type="entry name" value="DUF2931"/>
</dbReference>